<evidence type="ECO:0000313" key="7">
    <source>
        <dbReference type="Proteomes" id="UP000033662"/>
    </source>
</evidence>
<gene>
    <name evidence="6" type="ORF">VP02_21055</name>
</gene>
<evidence type="ECO:0000256" key="4">
    <source>
        <dbReference type="ARBA" id="ARBA00023136"/>
    </source>
</evidence>
<evidence type="ECO:0000256" key="1">
    <source>
        <dbReference type="ARBA" id="ARBA00004141"/>
    </source>
</evidence>
<evidence type="ECO:0000313" key="6">
    <source>
        <dbReference type="EMBL" id="KKA05781.1"/>
    </source>
</evidence>
<accession>A0A0F4XJ39</accession>
<organism evidence="6 7">
    <name type="scientific">Pseudomonas kilonensis</name>
    <dbReference type="NCBI Taxonomy" id="132476"/>
    <lineage>
        <taxon>Bacteria</taxon>
        <taxon>Pseudomonadati</taxon>
        <taxon>Pseudomonadota</taxon>
        <taxon>Gammaproteobacteria</taxon>
        <taxon>Pseudomonadales</taxon>
        <taxon>Pseudomonadaceae</taxon>
        <taxon>Pseudomonas</taxon>
    </lineage>
</organism>
<feature type="transmembrane region" description="Helical" evidence="5">
    <location>
        <begin position="97"/>
        <end position="116"/>
    </location>
</feature>
<feature type="transmembrane region" description="Helical" evidence="5">
    <location>
        <begin position="6"/>
        <end position="27"/>
    </location>
</feature>
<dbReference type="GO" id="GO:0016020">
    <property type="term" value="C:membrane"/>
    <property type="evidence" value="ECO:0007669"/>
    <property type="project" value="UniProtKB-SubCell"/>
</dbReference>
<reference evidence="6 7" key="1">
    <citation type="submission" date="2015-03" db="EMBL/GenBank/DDBJ databases">
        <title>Pseudomonas fluorescens 1855-344 Genome sequencing and assembly.</title>
        <authorList>
            <person name="Eng W.W.H."/>
            <person name="Gan H.M."/>
            <person name="Savka M.A."/>
        </authorList>
    </citation>
    <scope>NUCLEOTIDE SEQUENCE [LARGE SCALE GENOMIC DNA]</scope>
    <source>
        <strain evidence="6 7">1855-344</strain>
    </source>
</reference>
<keyword evidence="3 5" id="KW-1133">Transmembrane helix</keyword>
<keyword evidence="4 5" id="KW-0472">Membrane</keyword>
<dbReference type="Pfam" id="PF13564">
    <property type="entry name" value="DoxX_2"/>
    <property type="match status" value="1"/>
</dbReference>
<keyword evidence="2 5" id="KW-0812">Transmembrane</keyword>
<dbReference type="Proteomes" id="UP000033662">
    <property type="component" value="Unassembled WGS sequence"/>
</dbReference>
<sequence length="135" mass="14393">MIEHYLYWISTAALALLYLASATLYVTKKAWVGQALADLGYPSYLIPMLTVLKVLGVVAILSRTSVALSDLAYAGMLYHLLLSASAHLGVRKPRGALPAAIGIALLIASFLTQNAAREAPSPYAPGMAQHQVILD</sequence>
<dbReference type="EMBL" id="JZXC01000023">
    <property type="protein sequence ID" value="KKA05781.1"/>
    <property type="molecule type" value="Genomic_DNA"/>
</dbReference>
<dbReference type="PATRIC" id="fig|132476.4.peg.2862"/>
<comment type="subcellular location">
    <subcellularLocation>
        <location evidence="1">Membrane</location>
        <topology evidence="1">Multi-pass membrane protein</topology>
    </subcellularLocation>
</comment>
<evidence type="ECO:0000256" key="5">
    <source>
        <dbReference type="SAM" id="Phobius"/>
    </source>
</evidence>
<dbReference type="AlphaFoldDB" id="A0A0F4XJ39"/>
<dbReference type="InterPro" id="IPR032808">
    <property type="entry name" value="DoxX"/>
</dbReference>
<evidence type="ECO:0000256" key="3">
    <source>
        <dbReference type="ARBA" id="ARBA00022989"/>
    </source>
</evidence>
<protein>
    <submittedName>
        <fullName evidence="6">Membrane protein</fullName>
    </submittedName>
</protein>
<feature type="transmembrane region" description="Helical" evidence="5">
    <location>
        <begin position="39"/>
        <end position="60"/>
    </location>
</feature>
<feature type="transmembrane region" description="Helical" evidence="5">
    <location>
        <begin position="72"/>
        <end position="90"/>
    </location>
</feature>
<evidence type="ECO:0000256" key="2">
    <source>
        <dbReference type="ARBA" id="ARBA00022692"/>
    </source>
</evidence>
<proteinExistence type="predicted"/>
<name>A0A0F4XJ39_9PSED</name>
<dbReference type="OrthoDB" id="7960583at2"/>
<comment type="caution">
    <text evidence="6">The sequence shown here is derived from an EMBL/GenBank/DDBJ whole genome shotgun (WGS) entry which is preliminary data.</text>
</comment>